<dbReference type="EMBL" id="WIUZ02000003">
    <property type="protein sequence ID" value="KAF9789462.1"/>
    <property type="molecule type" value="Genomic_DNA"/>
</dbReference>
<reference evidence="2" key="2">
    <citation type="submission" date="2020-11" db="EMBL/GenBank/DDBJ databases">
        <authorList>
            <consortium name="DOE Joint Genome Institute"/>
            <person name="Kuo A."/>
            <person name="Miyauchi S."/>
            <person name="Kiss E."/>
            <person name="Drula E."/>
            <person name="Kohler A."/>
            <person name="Sanchez-Garcia M."/>
            <person name="Andreopoulos B."/>
            <person name="Barry K.W."/>
            <person name="Bonito G."/>
            <person name="Buee M."/>
            <person name="Carver A."/>
            <person name="Chen C."/>
            <person name="Cichocki N."/>
            <person name="Clum A."/>
            <person name="Culley D."/>
            <person name="Crous P.W."/>
            <person name="Fauchery L."/>
            <person name="Girlanda M."/>
            <person name="Hayes R."/>
            <person name="Keri Z."/>
            <person name="Labutti K."/>
            <person name="Lipzen A."/>
            <person name="Lombard V."/>
            <person name="Magnuson J."/>
            <person name="Maillard F."/>
            <person name="Morin E."/>
            <person name="Murat C."/>
            <person name="Nolan M."/>
            <person name="Ohm R."/>
            <person name="Pangilinan J."/>
            <person name="Pereira M."/>
            <person name="Perotto S."/>
            <person name="Peter M."/>
            <person name="Riley R."/>
            <person name="Sitrit Y."/>
            <person name="Stielow B."/>
            <person name="Szollosi G."/>
            <person name="Zifcakova L."/>
            <person name="Stursova M."/>
            <person name="Spatafora J.W."/>
            <person name="Tedersoo L."/>
            <person name="Vaario L.-M."/>
            <person name="Yamada A."/>
            <person name="Yan M."/>
            <person name="Wang P."/>
            <person name="Xu J."/>
            <person name="Bruns T."/>
            <person name="Baldrian P."/>
            <person name="Vilgalys R."/>
            <person name="Henrissat B."/>
            <person name="Grigoriev I.V."/>
            <person name="Hibbett D."/>
            <person name="Nagy L.G."/>
            <person name="Martin F.M."/>
        </authorList>
    </citation>
    <scope>NUCLEOTIDE SEQUENCE</scope>
    <source>
        <strain evidence="2">UH-Tt-Lm1</strain>
    </source>
</reference>
<dbReference type="EMBL" id="WIUZ02000023">
    <property type="protein sequence ID" value="KAF9778450.1"/>
    <property type="molecule type" value="Genomic_DNA"/>
</dbReference>
<dbReference type="Proteomes" id="UP000736335">
    <property type="component" value="Unassembled WGS sequence"/>
</dbReference>
<proteinExistence type="predicted"/>
<feature type="compositionally biased region" description="Acidic residues" evidence="1">
    <location>
        <begin position="28"/>
        <end position="38"/>
    </location>
</feature>
<evidence type="ECO:0000313" key="2">
    <source>
        <dbReference type="EMBL" id="KAF9778450.1"/>
    </source>
</evidence>
<name>A0A9P6H358_9AGAM</name>
<reference evidence="2" key="1">
    <citation type="journal article" date="2020" name="Nat. Commun.">
        <title>Large-scale genome sequencing of mycorrhizal fungi provides insights into the early evolution of symbiotic traits.</title>
        <authorList>
            <person name="Miyauchi S."/>
            <person name="Kiss E."/>
            <person name="Kuo A."/>
            <person name="Drula E."/>
            <person name="Kohler A."/>
            <person name="Sanchez-Garcia M."/>
            <person name="Morin E."/>
            <person name="Andreopoulos B."/>
            <person name="Barry K.W."/>
            <person name="Bonito G."/>
            <person name="Buee M."/>
            <person name="Carver A."/>
            <person name="Chen C."/>
            <person name="Cichocki N."/>
            <person name="Clum A."/>
            <person name="Culley D."/>
            <person name="Crous P.W."/>
            <person name="Fauchery L."/>
            <person name="Girlanda M."/>
            <person name="Hayes R.D."/>
            <person name="Keri Z."/>
            <person name="LaButti K."/>
            <person name="Lipzen A."/>
            <person name="Lombard V."/>
            <person name="Magnuson J."/>
            <person name="Maillard F."/>
            <person name="Murat C."/>
            <person name="Nolan M."/>
            <person name="Ohm R.A."/>
            <person name="Pangilinan J."/>
            <person name="Pereira M.F."/>
            <person name="Perotto S."/>
            <person name="Peter M."/>
            <person name="Pfister S."/>
            <person name="Riley R."/>
            <person name="Sitrit Y."/>
            <person name="Stielow J.B."/>
            <person name="Szollosi G."/>
            <person name="Zifcakova L."/>
            <person name="Stursova M."/>
            <person name="Spatafora J.W."/>
            <person name="Tedersoo L."/>
            <person name="Vaario L.M."/>
            <person name="Yamada A."/>
            <person name="Yan M."/>
            <person name="Wang P."/>
            <person name="Xu J."/>
            <person name="Bruns T."/>
            <person name="Baldrian P."/>
            <person name="Vilgalys R."/>
            <person name="Dunand C."/>
            <person name="Henrissat B."/>
            <person name="Grigoriev I.V."/>
            <person name="Hibbett D."/>
            <person name="Nagy L.G."/>
            <person name="Martin F.M."/>
        </authorList>
    </citation>
    <scope>NUCLEOTIDE SEQUENCE</scope>
    <source>
        <strain evidence="2">UH-Tt-Lm1</strain>
    </source>
</reference>
<evidence type="ECO:0000256" key="1">
    <source>
        <dbReference type="SAM" id="MobiDB-lite"/>
    </source>
</evidence>
<accession>A0A9P6H358</accession>
<sequence length="338" mass="39414">MAHYIVEGLRPNHTNTRSNANADRDTGDDGDIEDEGEWDGERTGRERRRKARKPWENTLSVCSHLPTSTCIFLPVVQERIRDHLKDLTKGRTATDADITYFDPTFGPCCDVEDFRLHLAGTPCNLWNKSATEVFMESFLEKYKLDYPPEYDGVVRMVGFKVHSTIAALIKRYRSTGPDGTVDPETRKQQNRQERKRKLFHRRHNMTWFYPLLQNQRPLLEELGPDGMSSDEERTVGATREYDIFVPAWRAPVVTAWLRVFDILYVRARRDGVFKDHRGSYPRTRVIEENAQVSTSIKFVSGLPLNAYNEDWLRRRVNVTNSVRPRPPVEYYHDPRVIE</sequence>
<evidence type="ECO:0000313" key="3">
    <source>
        <dbReference type="EMBL" id="KAF9789462.1"/>
    </source>
</evidence>
<gene>
    <name evidence="3" type="ORF">BJ322DRAFT_1000864</name>
    <name evidence="2" type="ORF">BJ322DRAFT_1014568</name>
</gene>
<dbReference type="OrthoDB" id="3224221at2759"/>
<evidence type="ECO:0000313" key="4">
    <source>
        <dbReference type="Proteomes" id="UP000736335"/>
    </source>
</evidence>
<feature type="region of interest" description="Disordered" evidence="1">
    <location>
        <begin position="1"/>
        <end position="50"/>
    </location>
</feature>
<dbReference type="AlphaFoldDB" id="A0A9P6H358"/>
<comment type="caution">
    <text evidence="2">The sequence shown here is derived from an EMBL/GenBank/DDBJ whole genome shotgun (WGS) entry which is preliminary data.</text>
</comment>
<feature type="compositionally biased region" description="Polar residues" evidence="1">
    <location>
        <begin position="12"/>
        <end position="21"/>
    </location>
</feature>
<keyword evidence="4" id="KW-1185">Reference proteome</keyword>
<organism evidence="2 4">
    <name type="scientific">Thelephora terrestris</name>
    <dbReference type="NCBI Taxonomy" id="56493"/>
    <lineage>
        <taxon>Eukaryota</taxon>
        <taxon>Fungi</taxon>
        <taxon>Dikarya</taxon>
        <taxon>Basidiomycota</taxon>
        <taxon>Agaricomycotina</taxon>
        <taxon>Agaricomycetes</taxon>
        <taxon>Thelephorales</taxon>
        <taxon>Thelephoraceae</taxon>
        <taxon>Thelephora</taxon>
    </lineage>
</organism>
<protein>
    <submittedName>
        <fullName evidence="2">Uncharacterized protein</fullName>
    </submittedName>
</protein>